<dbReference type="AlphaFoldDB" id="A0A1C4EA92"/>
<accession>A0A1C4EA92</accession>
<name>A0A1C4EA92_9ENTR</name>
<evidence type="ECO:0000313" key="1">
    <source>
        <dbReference type="EMBL" id="SCC40529.1"/>
    </source>
</evidence>
<keyword evidence="2" id="KW-1185">Reference proteome</keyword>
<sequence>MGATFFIGYPQDKDLHTTLNRTESDALEALLDEALVGKYSHIHDIVMEMLVLDQISFTELSSSDFNTAIQAVRNCLHSRNEPNEWQLYQKRIWEKELEPLMQQDDRYCGE</sequence>
<evidence type="ECO:0000313" key="2">
    <source>
        <dbReference type="Proteomes" id="UP000198975"/>
    </source>
</evidence>
<reference evidence="2" key="1">
    <citation type="submission" date="2016-08" db="EMBL/GenBank/DDBJ databases">
        <authorList>
            <person name="Varghese N."/>
            <person name="Submissions Spin"/>
        </authorList>
    </citation>
    <scope>NUCLEOTIDE SEQUENCE [LARGE SCALE GENOMIC DNA]</scope>
    <source>
        <strain evidence="2">REICA_082</strain>
    </source>
</reference>
<protein>
    <submittedName>
        <fullName evidence="1">Uncharacterized protein</fullName>
    </submittedName>
</protein>
<dbReference type="RefSeq" id="WP_061492436.1">
    <property type="nucleotide sequence ID" value="NZ_CP115659.1"/>
</dbReference>
<dbReference type="OrthoDB" id="6497190at2"/>
<proteinExistence type="predicted"/>
<organism evidence="1 2">
    <name type="scientific">Kosakonia oryzendophytica</name>
    <dbReference type="NCBI Taxonomy" id="1005665"/>
    <lineage>
        <taxon>Bacteria</taxon>
        <taxon>Pseudomonadati</taxon>
        <taxon>Pseudomonadota</taxon>
        <taxon>Gammaproteobacteria</taxon>
        <taxon>Enterobacterales</taxon>
        <taxon>Enterobacteriaceae</taxon>
        <taxon>Kosakonia</taxon>
    </lineage>
</organism>
<gene>
    <name evidence="1" type="ORF">GA0061071_12029</name>
</gene>
<dbReference type="Proteomes" id="UP000198975">
    <property type="component" value="Unassembled WGS sequence"/>
</dbReference>
<dbReference type="EMBL" id="FMAY01000020">
    <property type="protein sequence ID" value="SCC40529.1"/>
    <property type="molecule type" value="Genomic_DNA"/>
</dbReference>